<evidence type="ECO:0000256" key="1">
    <source>
        <dbReference type="SAM" id="MobiDB-lite"/>
    </source>
</evidence>
<feature type="region of interest" description="Disordered" evidence="1">
    <location>
        <begin position="55"/>
        <end position="91"/>
    </location>
</feature>
<protein>
    <submittedName>
        <fullName evidence="2">Transcription initiation factor TFIID subunit 4-like protein</fullName>
    </submittedName>
</protein>
<name>A0AAD3MM05_LATJO</name>
<proteinExistence type="predicted"/>
<dbReference type="EMBL" id="BRZM01004257">
    <property type="protein sequence ID" value="GLD55955.1"/>
    <property type="molecule type" value="Genomic_DNA"/>
</dbReference>
<dbReference type="Proteomes" id="UP001279410">
    <property type="component" value="Unassembled WGS sequence"/>
</dbReference>
<sequence>MEVSVSRLSTVRTPDVTGAPWRPLPALYLKASGATPCLSLFFLVFQKGPQAPARAVTVPGESRPPWLRAPRAPRPGCLPSQRASETGTAPRVLGSDAKIELEEFTSRLQTELKPASQPYSGCPFLKPPQQESNQHRGILLPLWLGQLSGDTPLLTAPAPLWGAQRAARRDASRISVAAMVRVERSIWNRLQC</sequence>
<evidence type="ECO:0000313" key="2">
    <source>
        <dbReference type="EMBL" id="GLD55955.1"/>
    </source>
</evidence>
<evidence type="ECO:0000313" key="3">
    <source>
        <dbReference type="Proteomes" id="UP001279410"/>
    </source>
</evidence>
<gene>
    <name evidence="2" type="ORF">AKAME5_002861300</name>
</gene>
<comment type="caution">
    <text evidence="2">The sequence shown here is derived from an EMBL/GenBank/DDBJ whole genome shotgun (WGS) entry which is preliminary data.</text>
</comment>
<keyword evidence="3" id="KW-1185">Reference proteome</keyword>
<reference evidence="2" key="1">
    <citation type="submission" date="2022-08" db="EMBL/GenBank/DDBJ databases">
        <title>Genome sequencing of akame (Lates japonicus).</title>
        <authorList>
            <person name="Hashiguchi Y."/>
            <person name="Takahashi H."/>
        </authorList>
    </citation>
    <scope>NUCLEOTIDE SEQUENCE</scope>
    <source>
        <strain evidence="2">Kochi</strain>
    </source>
</reference>
<dbReference type="AlphaFoldDB" id="A0AAD3MM05"/>
<organism evidence="2 3">
    <name type="scientific">Lates japonicus</name>
    <name type="common">Japanese lates</name>
    <dbReference type="NCBI Taxonomy" id="270547"/>
    <lineage>
        <taxon>Eukaryota</taxon>
        <taxon>Metazoa</taxon>
        <taxon>Chordata</taxon>
        <taxon>Craniata</taxon>
        <taxon>Vertebrata</taxon>
        <taxon>Euteleostomi</taxon>
        <taxon>Actinopterygii</taxon>
        <taxon>Neopterygii</taxon>
        <taxon>Teleostei</taxon>
        <taxon>Neoteleostei</taxon>
        <taxon>Acanthomorphata</taxon>
        <taxon>Carangaria</taxon>
        <taxon>Carangaria incertae sedis</taxon>
        <taxon>Centropomidae</taxon>
        <taxon>Lates</taxon>
    </lineage>
</organism>
<accession>A0AAD3MM05</accession>